<gene>
    <name evidence="1" type="ORF">MFUM_0210</name>
</gene>
<proteinExistence type="predicted"/>
<name>A0ABM9IAE5_9BACT</name>
<reference evidence="1" key="1">
    <citation type="submission" date="2023-03" db="EMBL/GenBank/DDBJ databases">
        <authorList>
            <person name="Cremers G."/>
            <person name="Picone N."/>
        </authorList>
    </citation>
    <scope>NUCLEOTIDE SEQUENCE</scope>
    <source>
        <strain evidence="1">Sample_alias</strain>
    </source>
</reference>
<evidence type="ECO:0000313" key="1">
    <source>
        <dbReference type="EMBL" id="CAI9084613.1"/>
    </source>
</evidence>
<sequence>MLDLKLNHRNYDLELIAITDATFAFYIGMETRRVASAVLKVIKDACVRFGMLPNDFYLQASVGPVLKPILLSGWCTREPFAVGQINALLTND</sequence>
<dbReference type="Proteomes" id="UP001161497">
    <property type="component" value="Chromosome"/>
</dbReference>
<accession>A0ABM9IAE5</accession>
<protein>
    <submittedName>
        <fullName evidence="1">Uncharacterized protein</fullName>
    </submittedName>
</protein>
<organism evidence="1 2">
    <name type="scientific">Candidatus Methylacidiphilum fumarolicum</name>
    <dbReference type="NCBI Taxonomy" id="591154"/>
    <lineage>
        <taxon>Bacteria</taxon>
        <taxon>Pseudomonadati</taxon>
        <taxon>Verrucomicrobiota</taxon>
        <taxon>Methylacidiphilae</taxon>
        <taxon>Methylacidiphilales</taxon>
        <taxon>Methylacidiphilaceae</taxon>
        <taxon>Methylacidiphilum (ex Ratnadevi et al. 2023)</taxon>
    </lineage>
</organism>
<evidence type="ECO:0000313" key="2">
    <source>
        <dbReference type="Proteomes" id="UP001161497"/>
    </source>
</evidence>
<dbReference type="RefSeq" id="WP_009059933.1">
    <property type="nucleotide sequence ID" value="NZ_JAHXRZ010000003.1"/>
</dbReference>
<dbReference type="EMBL" id="OX458932">
    <property type="protein sequence ID" value="CAI9084613.1"/>
    <property type="molecule type" value="Genomic_DNA"/>
</dbReference>
<keyword evidence="2" id="KW-1185">Reference proteome</keyword>